<sequence>MQSILSIYRIEALSMNKDLIAIFEYLEREKGIKRELVISAIEESLQAAARKSVSGASNVTVTIHPKTGNIDVYCEKEIVDDVEVPSQEISLLAAREIDPDAELGQFIDIVVTPKDFGRIAAQKARQIITQKLRGAERDVIYEEYRHRINELISGTIKRFVRGSNLIIDLGKVEAILPTREYPKTEKYQVGEKVLALVLEVKDTENGGAEVILSRSHPEFVKQLLVQEVPEVSDGTIIIDKIVRDAGYRTKLTVRSTDLKVDPVGACVGMRGNRVKNIVRELHNEKIDIIPFSNDPIELLQNALSPIEIRKINLNEEDGIISIVVEDDDFAAVIGKKGMNARLNSRLIGYDLEVQRMTDYNRAMAIERNELAATDDPTLDQPLVGIEGINSLIFDHLVDAGYHTLKSLLTATPKELAAIPGISLEMADKILEQIRKQRT</sequence>
<dbReference type="SUPFAM" id="SSF69705">
    <property type="entry name" value="Transcription factor NusA, N-terminal domain"/>
    <property type="match status" value="1"/>
</dbReference>
<dbReference type="AlphaFoldDB" id="A0A0C1JYX9"/>
<dbReference type="InterPro" id="IPR013735">
    <property type="entry name" value="TF_NusA_N"/>
</dbReference>
<dbReference type="Gene3D" id="3.30.300.20">
    <property type="match status" value="2"/>
</dbReference>
<evidence type="ECO:0000256" key="2">
    <source>
        <dbReference type="ARBA" id="ARBA00022490"/>
    </source>
</evidence>
<dbReference type="GO" id="GO:0003723">
    <property type="term" value="F:RNA binding"/>
    <property type="evidence" value="ECO:0007669"/>
    <property type="project" value="UniProtKB-UniRule"/>
</dbReference>
<dbReference type="PANTHER" id="PTHR22648">
    <property type="entry name" value="TRANSCRIPTION TERMINATION FACTOR NUSA"/>
    <property type="match status" value="1"/>
</dbReference>
<comment type="caution">
    <text evidence="9">The sequence shown here is derived from an EMBL/GenBank/DDBJ whole genome shotgun (WGS) entry which is preliminary data.</text>
</comment>
<dbReference type="SUPFAM" id="SSF54814">
    <property type="entry name" value="Prokaryotic type KH domain (KH-domain type II)"/>
    <property type="match status" value="2"/>
</dbReference>
<dbReference type="InterPro" id="IPR058582">
    <property type="entry name" value="KH_NusA_2nd"/>
</dbReference>
<keyword evidence="6 7" id="KW-0804">Transcription</keyword>
<dbReference type="InterPro" id="IPR003029">
    <property type="entry name" value="S1_domain"/>
</dbReference>
<protein>
    <recommendedName>
        <fullName evidence="7">Transcription termination/antitermination protein NusA</fullName>
    </recommendedName>
</protein>
<dbReference type="InterPro" id="IPR010213">
    <property type="entry name" value="TF_NusA"/>
</dbReference>
<evidence type="ECO:0000256" key="1">
    <source>
        <dbReference type="ARBA" id="ARBA00022472"/>
    </source>
</evidence>
<dbReference type="Gene3D" id="3.30.1480.10">
    <property type="entry name" value="NusA, N-terminal domain"/>
    <property type="match status" value="1"/>
</dbReference>
<dbReference type="InterPro" id="IPR009019">
    <property type="entry name" value="KH_sf_prok-type"/>
</dbReference>
<dbReference type="InterPro" id="IPR030842">
    <property type="entry name" value="TF_NusA_bacterial"/>
</dbReference>
<keyword evidence="3 7" id="KW-0889">Transcription antitermination</keyword>
<keyword evidence="4 7" id="KW-0694">RNA-binding</keyword>
<dbReference type="FunFam" id="3.30.1480.10:FF:000002">
    <property type="entry name" value="Transcription termination/antitermination protein NusA"/>
    <property type="match status" value="1"/>
</dbReference>
<dbReference type="Pfam" id="PF14520">
    <property type="entry name" value="HHH_5"/>
    <property type="match status" value="1"/>
</dbReference>
<keyword evidence="5 7" id="KW-0805">Transcription regulation</keyword>
<dbReference type="SUPFAM" id="SSF47794">
    <property type="entry name" value="Rad51 N-terminal domain-like"/>
    <property type="match status" value="1"/>
</dbReference>
<evidence type="ECO:0000256" key="7">
    <source>
        <dbReference type="HAMAP-Rule" id="MF_00945"/>
    </source>
</evidence>
<dbReference type="Pfam" id="PF13184">
    <property type="entry name" value="KH_NusA_1st"/>
    <property type="match status" value="1"/>
</dbReference>
<reference evidence="9 10" key="1">
    <citation type="journal article" date="2014" name="Mol. Biol. Evol.">
        <title>Massive expansion of Ubiquitination-related gene families within the Chlamydiae.</title>
        <authorList>
            <person name="Domman D."/>
            <person name="Collingro A."/>
            <person name="Lagkouvardos I."/>
            <person name="Gehre L."/>
            <person name="Weinmaier T."/>
            <person name="Rattei T."/>
            <person name="Subtil A."/>
            <person name="Horn M."/>
        </authorList>
    </citation>
    <scope>NUCLEOTIDE SEQUENCE [LARGE SCALE GENOMIC DNA]</scope>
    <source>
        <strain evidence="9 10">EI2</strain>
    </source>
</reference>
<dbReference type="NCBIfam" id="TIGR01953">
    <property type="entry name" value="NusA"/>
    <property type="match status" value="1"/>
</dbReference>
<keyword evidence="2 7" id="KW-0963">Cytoplasm</keyword>
<comment type="subcellular location">
    <subcellularLocation>
        <location evidence="7">Cytoplasm</location>
    </subcellularLocation>
</comment>
<dbReference type="SMART" id="SM00316">
    <property type="entry name" value="S1"/>
    <property type="match status" value="1"/>
</dbReference>
<evidence type="ECO:0000256" key="5">
    <source>
        <dbReference type="ARBA" id="ARBA00023015"/>
    </source>
</evidence>
<comment type="subunit">
    <text evidence="7">Monomer. Binds directly to the core enzyme of the DNA-dependent RNA polymerase and to nascent RNA.</text>
</comment>
<comment type="similarity">
    <text evidence="7">Belongs to the NusA family.</text>
</comment>
<dbReference type="GO" id="GO:0031564">
    <property type="term" value="P:transcription antitermination"/>
    <property type="evidence" value="ECO:0007669"/>
    <property type="project" value="UniProtKB-UniRule"/>
</dbReference>
<dbReference type="HAMAP" id="MF_00945_B">
    <property type="entry name" value="NusA_B"/>
    <property type="match status" value="1"/>
</dbReference>
<name>A0A0C1JYX9_9BACT</name>
<organism evidence="9 10">
    <name type="scientific">Candidatus Protochlamydia amoebophila</name>
    <dbReference type="NCBI Taxonomy" id="362787"/>
    <lineage>
        <taxon>Bacteria</taxon>
        <taxon>Pseudomonadati</taxon>
        <taxon>Chlamydiota</taxon>
        <taxon>Chlamydiia</taxon>
        <taxon>Parachlamydiales</taxon>
        <taxon>Parachlamydiaceae</taxon>
        <taxon>Candidatus Protochlamydia</taxon>
    </lineage>
</organism>
<gene>
    <name evidence="7 9" type="primary">nusA</name>
    <name evidence="9" type="ORF">DB44_CJ00260</name>
</gene>
<dbReference type="CDD" id="cd04455">
    <property type="entry name" value="S1_NusA"/>
    <property type="match status" value="1"/>
</dbReference>
<comment type="function">
    <text evidence="7">Participates in both transcription termination and antitermination.</text>
</comment>
<dbReference type="FunFam" id="3.30.300.20:FF:000002">
    <property type="entry name" value="Transcription termination/antitermination protein NusA"/>
    <property type="match status" value="1"/>
</dbReference>
<dbReference type="Proteomes" id="UP000031465">
    <property type="component" value="Unassembled WGS sequence"/>
</dbReference>
<evidence type="ECO:0000313" key="10">
    <source>
        <dbReference type="Proteomes" id="UP000031465"/>
    </source>
</evidence>
<dbReference type="Gene3D" id="1.10.150.20">
    <property type="entry name" value="5' to 3' exonuclease, C-terminal subdomain"/>
    <property type="match status" value="1"/>
</dbReference>
<proteinExistence type="inferred from homology"/>
<dbReference type="GO" id="GO:0006353">
    <property type="term" value="P:DNA-templated transcription termination"/>
    <property type="evidence" value="ECO:0007669"/>
    <property type="project" value="UniProtKB-UniRule"/>
</dbReference>
<dbReference type="InterPro" id="IPR036555">
    <property type="entry name" value="NusA_N_sf"/>
</dbReference>
<dbReference type="PATRIC" id="fig|362787.3.peg.851"/>
<dbReference type="Pfam" id="PF26594">
    <property type="entry name" value="KH_NusA_2nd"/>
    <property type="match status" value="1"/>
</dbReference>
<dbReference type="CDD" id="cd22529">
    <property type="entry name" value="KH-II_NusA_rpt2"/>
    <property type="match status" value="1"/>
</dbReference>
<dbReference type="InterPro" id="IPR025249">
    <property type="entry name" value="TF_NusA_KH_1st"/>
</dbReference>
<dbReference type="InterPro" id="IPR012340">
    <property type="entry name" value="NA-bd_OB-fold"/>
</dbReference>
<dbReference type="PROSITE" id="PS50126">
    <property type="entry name" value="S1"/>
    <property type="match status" value="1"/>
</dbReference>
<accession>A0A0C1JYX9</accession>
<evidence type="ECO:0000313" key="9">
    <source>
        <dbReference type="EMBL" id="KIC72412.1"/>
    </source>
</evidence>
<dbReference type="GO" id="GO:0005829">
    <property type="term" value="C:cytosol"/>
    <property type="evidence" value="ECO:0007669"/>
    <property type="project" value="TreeGrafter"/>
</dbReference>
<dbReference type="EMBL" id="JSAN01000056">
    <property type="protein sequence ID" value="KIC72412.1"/>
    <property type="molecule type" value="Genomic_DNA"/>
</dbReference>
<evidence type="ECO:0000256" key="4">
    <source>
        <dbReference type="ARBA" id="ARBA00022884"/>
    </source>
</evidence>
<dbReference type="Gene3D" id="2.40.50.140">
    <property type="entry name" value="Nucleic acid-binding proteins"/>
    <property type="match status" value="1"/>
</dbReference>
<dbReference type="InterPro" id="IPR010995">
    <property type="entry name" value="DNA_repair_Rad51/TF_NusA_a-hlx"/>
</dbReference>
<dbReference type="GO" id="GO:0000166">
    <property type="term" value="F:nucleotide binding"/>
    <property type="evidence" value="ECO:0007669"/>
    <property type="project" value="InterPro"/>
</dbReference>
<evidence type="ECO:0000256" key="3">
    <source>
        <dbReference type="ARBA" id="ARBA00022814"/>
    </source>
</evidence>
<dbReference type="SUPFAM" id="SSF50249">
    <property type="entry name" value="Nucleic acid-binding proteins"/>
    <property type="match status" value="1"/>
</dbReference>
<evidence type="ECO:0000259" key="8">
    <source>
        <dbReference type="PROSITE" id="PS50126"/>
    </source>
</evidence>
<keyword evidence="1 7" id="KW-0806">Transcription termination</keyword>
<dbReference type="CDD" id="cd02134">
    <property type="entry name" value="KH-II_NusA_rpt1"/>
    <property type="match status" value="1"/>
</dbReference>
<feature type="domain" description="S1 motif" evidence="8">
    <location>
        <begin position="149"/>
        <end position="215"/>
    </location>
</feature>
<dbReference type="InterPro" id="IPR015946">
    <property type="entry name" value="KH_dom-like_a/b"/>
</dbReference>
<dbReference type="GO" id="GO:0003700">
    <property type="term" value="F:DNA-binding transcription factor activity"/>
    <property type="evidence" value="ECO:0007669"/>
    <property type="project" value="InterPro"/>
</dbReference>
<dbReference type="PANTHER" id="PTHR22648:SF0">
    <property type="entry name" value="TRANSCRIPTION TERMINATION_ANTITERMINATION PROTEIN NUSA"/>
    <property type="match status" value="1"/>
</dbReference>
<evidence type="ECO:0000256" key="6">
    <source>
        <dbReference type="ARBA" id="ARBA00023163"/>
    </source>
</evidence>
<dbReference type="Pfam" id="PF08529">
    <property type="entry name" value="NusA_N"/>
    <property type="match status" value="1"/>
</dbReference>